<evidence type="ECO:0000256" key="2">
    <source>
        <dbReference type="SAM" id="Phobius"/>
    </source>
</evidence>
<keyword evidence="2" id="KW-1133">Transmembrane helix</keyword>
<dbReference type="EMBL" id="CAEY01000037">
    <property type="status" value="NOT_ANNOTATED_CDS"/>
    <property type="molecule type" value="Genomic_DNA"/>
</dbReference>
<dbReference type="Proteomes" id="UP000015104">
    <property type="component" value="Unassembled WGS sequence"/>
</dbReference>
<proteinExistence type="predicted"/>
<dbReference type="AlphaFoldDB" id="T1KFJ1"/>
<evidence type="ECO:0000256" key="1">
    <source>
        <dbReference type="SAM" id="MobiDB-lite"/>
    </source>
</evidence>
<organism evidence="3 4">
    <name type="scientific">Tetranychus urticae</name>
    <name type="common">Two-spotted spider mite</name>
    <dbReference type="NCBI Taxonomy" id="32264"/>
    <lineage>
        <taxon>Eukaryota</taxon>
        <taxon>Metazoa</taxon>
        <taxon>Ecdysozoa</taxon>
        <taxon>Arthropoda</taxon>
        <taxon>Chelicerata</taxon>
        <taxon>Arachnida</taxon>
        <taxon>Acari</taxon>
        <taxon>Acariformes</taxon>
        <taxon>Trombidiformes</taxon>
        <taxon>Prostigmata</taxon>
        <taxon>Eleutherengona</taxon>
        <taxon>Raphignathae</taxon>
        <taxon>Tetranychoidea</taxon>
        <taxon>Tetranychidae</taxon>
        <taxon>Tetranychus</taxon>
    </lineage>
</organism>
<protein>
    <submittedName>
        <fullName evidence="3">Uncharacterized protein</fullName>
    </submittedName>
</protein>
<evidence type="ECO:0000313" key="4">
    <source>
        <dbReference type="Proteomes" id="UP000015104"/>
    </source>
</evidence>
<dbReference type="HOGENOM" id="CLU_2149048_0_0_1"/>
<keyword evidence="2" id="KW-0472">Membrane</keyword>
<sequence>MIQLARCFSIVSITICIILGIIFPGISPLPQRSGSEFIHQRILRSQRIQKCGRSLMNIHQLVCSGAAPSKRNLNEDAWLLQDLGSWPKQRSRSSGRWSAILKKHPSEESIGR</sequence>
<evidence type="ECO:0000313" key="3">
    <source>
        <dbReference type="EnsemblMetazoa" id="tetur10g03320.1"/>
    </source>
</evidence>
<accession>T1KFJ1</accession>
<reference evidence="3" key="2">
    <citation type="submission" date="2015-06" db="UniProtKB">
        <authorList>
            <consortium name="EnsemblMetazoa"/>
        </authorList>
    </citation>
    <scope>IDENTIFICATION</scope>
</reference>
<keyword evidence="4" id="KW-1185">Reference proteome</keyword>
<keyword evidence="2" id="KW-0812">Transmembrane</keyword>
<feature type="region of interest" description="Disordered" evidence="1">
    <location>
        <begin position="86"/>
        <end position="112"/>
    </location>
</feature>
<feature type="transmembrane region" description="Helical" evidence="2">
    <location>
        <begin position="7"/>
        <end position="26"/>
    </location>
</feature>
<reference evidence="4" key="1">
    <citation type="submission" date="2011-08" db="EMBL/GenBank/DDBJ databases">
        <authorList>
            <person name="Rombauts S."/>
        </authorList>
    </citation>
    <scope>NUCLEOTIDE SEQUENCE</scope>
    <source>
        <strain evidence="4">London</strain>
    </source>
</reference>
<dbReference type="EnsemblMetazoa" id="tetur10g03320.1">
    <property type="protein sequence ID" value="tetur10g03320.1"/>
    <property type="gene ID" value="tetur10g03320"/>
</dbReference>
<name>T1KFJ1_TETUR</name>